<keyword evidence="5 6" id="KW-0472">Membrane</keyword>
<feature type="transmembrane region" description="Helical" evidence="6">
    <location>
        <begin position="134"/>
        <end position="157"/>
    </location>
</feature>
<dbReference type="Pfam" id="PF01943">
    <property type="entry name" value="Polysacc_synt"/>
    <property type="match status" value="1"/>
</dbReference>
<dbReference type="PANTHER" id="PTHR30250:SF11">
    <property type="entry name" value="O-ANTIGEN TRANSPORTER-RELATED"/>
    <property type="match status" value="1"/>
</dbReference>
<comment type="subcellular location">
    <subcellularLocation>
        <location evidence="1">Cell membrane</location>
        <topology evidence="1">Multi-pass membrane protein</topology>
    </subcellularLocation>
</comment>
<evidence type="ECO:0000256" key="6">
    <source>
        <dbReference type="SAM" id="Phobius"/>
    </source>
</evidence>
<feature type="transmembrane region" description="Helical" evidence="6">
    <location>
        <begin position="169"/>
        <end position="187"/>
    </location>
</feature>
<evidence type="ECO:0008006" key="8">
    <source>
        <dbReference type="Google" id="ProtNLM"/>
    </source>
</evidence>
<sequence length="316" mass="37005">MINTIKKLEINKITEKVQGCDFYETLMHAKNYFFSSILMQALSLISVPIFSRLLTKSDYGILAVYNSYIGILVVIISLNVHSSISRYYYEAKDDFCEFVGTSINLLVLILCIILPIYFIFYHKIVNIMKLPNGLNLYLIFSCIFMIINIIFLQIFIPQKKSKEISIIEILRKYSIFGISITFIYFLQKDRYLGAIWGNILVQFIFSIYLIMKIYKYYKFSFNGKFIKYILRFSIPLIPYNLNAIILAQFDRIMINYYINSASTGIYSLGYTIGSLVLFPLGAIQRAILPDFYKLRNNKEFIRINNLYKKEISIILL</sequence>
<name>X1R0J9_9ZZZZ</name>
<evidence type="ECO:0000256" key="3">
    <source>
        <dbReference type="ARBA" id="ARBA00022692"/>
    </source>
</evidence>
<gene>
    <name evidence="7" type="ORF">S12H4_18089</name>
</gene>
<feature type="transmembrane region" description="Helical" evidence="6">
    <location>
        <begin position="101"/>
        <end position="122"/>
    </location>
</feature>
<feature type="transmembrane region" description="Helical" evidence="6">
    <location>
        <begin position="193"/>
        <end position="211"/>
    </location>
</feature>
<feature type="non-terminal residue" evidence="7">
    <location>
        <position position="316"/>
    </location>
</feature>
<organism evidence="7">
    <name type="scientific">marine sediment metagenome</name>
    <dbReference type="NCBI Taxonomy" id="412755"/>
    <lineage>
        <taxon>unclassified sequences</taxon>
        <taxon>metagenomes</taxon>
        <taxon>ecological metagenomes</taxon>
    </lineage>
</organism>
<dbReference type="EMBL" id="BARW01008902">
    <property type="protein sequence ID" value="GAI74048.1"/>
    <property type="molecule type" value="Genomic_DNA"/>
</dbReference>
<proteinExistence type="predicted"/>
<dbReference type="InterPro" id="IPR002797">
    <property type="entry name" value="Polysacc_synth"/>
</dbReference>
<evidence type="ECO:0000256" key="5">
    <source>
        <dbReference type="ARBA" id="ARBA00023136"/>
    </source>
</evidence>
<keyword evidence="4 6" id="KW-1133">Transmembrane helix</keyword>
<dbReference type="InterPro" id="IPR050833">
    <property type="entry name" value="Poly_Biosynth_Transport"/>
</dbReference>
<keyword evidence="2" id="KW-1003">Cell membrane</keyword>
<evidence type="ECO:0000313" key="7">
    <source>
        <dbReference type="EMBL" id="GAI74048.1"/>
    </source>
</evidence>
<dbReference type="GO" id="GO:0005886">
    <property type="term" value="C:plasma membrane"/>
    <property type="evidence" value="ECO:0007669"/>
    <property type="project" value="UniProtKB-SubCell"/>
</dbReference>
<evidence type="ECO:0000256" key="2">
    <source>
        <dbReference type="ARBA" id="ARBA00022475"/>
    </source>
</evidence>
<feature type="transmembrane region" description="Helical" evidence="6">
    <location>
        <begin position="232"/>
        <end position="249"/>
    </location>
</feature>
<reference evidence="7" key="1">
    <citation type="journal article" date="2014" name="Front. Microbiol.">
        <title>High frequency of phylogenetically diverse reductive dehalogenase-homologous genes in deep subseafloor sedimentary metagenomes.</title>
        <authorList>
            <person name="Kawai M."/>
            <person name="Futagami T."/>
            <person name="Toyoda A."/>
            <person name="Takaki Y."/>
            <person name="Nishi S."/>
            <person name="Hori S."/>
            <person name="Arai W."/>
            <person name="Tsubouchi T."/>
            <person name="Morono Y."/>
            <person name="Uchiyama I."/>
            <person name="Ito T."/>
            <person name="Fujiyama A."/>
            <person name="Inagaki F."/>
            <person name="Takami H."/>
        </authorList>
    </citation>
    <scope>NUCLEOTIDE SEQUENCE</scope>
    <source>
        <strain evidence="7">Expedition CK06-06</strain>
    </source>
</reference>
<evidence type="ECO:0000256" key="4">
    <source>
        <dbReference type="ARBA" id="ARBA00022989"/>
    </source>
</evidence>
<feature type="transmembrane region" description="Helical" evidence="6">
    <location>
        <begin position="269"/>
        <end position="288"/>
    </location>
</feature>
<accession>X1R0J9</accession>
<keyword evidence="3 6" id="KW-0812">Transmembrane</keyword>
<feature type="transmembrane region" description="Helical" evidence="6">
    <location>
        <begin position="32"/>
        <end position="53"/>
    </location>
</feature>
<feature type="transmembrane region" description="Helical" evidence="6">
    <location>
        <begin position="59"/>
        <end position="80"/>
    </location>
</feature>
<dbReference type="PANTHER" id="PTHR30250">
    <property type="entry name" value="PST FAMILY PREDICTED COLANIC ACID TRANSPORTER"/>
    <property type="match status" value="1"/>
</dbReference>
<dbReference type="AlphaFoldDB" id="X1R0J9"/>
<evidence type="ECO:0000256" key="1">
    <source>
        <dbReference type="ARBA" id="ARBA00004651"/>
    </source>
</evidence>
<protein>
    <recommendedName>
        <fullName evidence="8">Polysaccharide biosynthesis protein C-terminal domain-containing protein</fullName>
    </recommendedName>
</protein>
<comment type="caution">
    <text evidence="7">The sequence shown here is derived from an EMBL/GenBank/DDBJ whole genome shotgun (WGS) entry which is preliminary data.</text>
</comment>